<evidence type="ECO:0000256" key="2">
    <source>
        <dbReference type="ARBA" id="ARBA00006904"/>
    </source>
</evidence>
<feature type="binding site" evidence="11">
    <location>
        <begin position="234"/>
        <end position="235"/>
    </location>
    <ligand>
        <name>pyridoxal 5'-phosphate</name>
        <dbReference type="ChEBI" id="CHEBI:597326"/>
    </ligand>
</feature>
<keyword evidence="7 11" id="KW-0664">Pyridoxine biosynthesis</keyword>
<comment type="pathway">
    <text evidence="11">Cofactor biosynthesis; pyridoxine 5'-phosphate biosynthesis; pyridoxine 5'-phosphate from D-erythrose 4-phosphate: step 3/5.</text>
</comment>
<dbReference type="SUPFAM" id="SSF53383">
    <property type="entry name" value="PLP-dependent transferases"/>
    <property type="match status" value="1"/>
</dbReference>
<feature type="binding site" evidence="11">
    <location>
        <position position="103"/>
    </location>
    <ligand>
        <name>pyridoxal 5'-phosphate</name>
        <dbReference type="ChEBI" id="CHEBI:597326"/>
    </ligand>
</feature>
<organism evidence="13 14">
    <name type="scientific">Candidatus Doriopsillibacter californiensis</name>
    <dbReference type="NCBI Taxonomy" id="2970740"/>
    <lineage>
        <taxon>Bacteria</taxon>
        <taxon>Pseudomonadati</taxon>
        <taxon>Pseudomonadota</taxon>
        <taxon>Gammaproteobacteria</taxon>
        <taxon>Candidatus Tethybacterales</taxon>
        <taxon>Candidatus Persebacteraceae</taxon>
        <taxon>Candidatus Doriopsillibacter</taxon>
    </lineage>
</organism>
<feature type="binding site" evidence="11">
    <location>
        <position position="42"/>
    </location>
    <ligand>
        <name>L-glutamate</name>
        <dbReference type="ChEBI" id="CHEBI:29985"/>
    </ligand>
</feature>
<keyword evidence="4 11" id="KW-0028">Amino-acid biosynthesis</keyword>
<evidence type="ECO:0000256" key="9">
    <source>
        <dbReference type="ARBA" id="ARBA00047630"/>
    </source>
</evidence>
<protein>
    <recommendedName>
        <fullName evidence="11">Phosphoserine aminotransferase</fullName>
        <ecNumber evidence="11">2.6.1.52</ecNumber>
    </recommendedName>
    <alternativeName>
        <fullName evidence="11">Phosphohydroxythreonine aminotransferase</fullName>
        <shortName evidence="11">PSAT</shortName>
    </alternativeName>
</protein>
<keyword evidence="6 11" id="KW-0663">Pyridoxal phosphate</keyword>
<dbReference type="Gene3D" id="3.90.1150.10">
    <property type="entry name" value="Aspartate Aminotransferase, domain 1"/>
    <property type="match status" value="1"/>
</dbReference>
<evidence type="ECO:0000256" key="7">
    <source>
        <dbReference type="ARBA" id="ARBA00023096"/>
    </source>
</evidence>
<feature type="binding site" evidence="11">
    <location>
        <position position="193"/>
    </location>
    <ligand>
        <name>pyridoxal 5'-phosphate</name>
        <dbReference type="ChEBI" id="CHEBI:597326"/>
    </ligand>
</feature>
<dbReference type="InterPro" id="IPR022278">
    <property type="entry name" value="Pser_aminoTfrase"/>
</dbReference>
<keyword evidence="14" id="KW-1185">Reference proteome</keyword>
<comment type="function">
    <text evidence="11">Catalyzes the reversible conversion of 3-phosphohydroxypyruvate to phosphoserine and of 3-hydroxy-2-oxo-4-phosphonooxybutanoate to phosphohydroxythreonine.</text>
</comment>
<comment type="caution">
    <text evidence="11">Lacks conserved residue(s) required for the propagation of feature annotation.</text>
</comment>
<proteinExistence type="inferred from homology"/>
<dbReference type="PIRSF" id="PIRSF000525">
    <property type="entry name" value="SerC"/>
    <property type="match status" value="1"/>
</dbReference>
<evidence type="ECO:0000256" key="10">
    <source>
        <dbReference type="ARBA" id="ARBA00049007"/>
    </source>
</evidence>
<dbReference type="PROSITE" id="PS00595">
    <property type="entry name" value="AA_TRANSFER_CLASS_5"/>
    <property type="match status" value="1"/>
</dbReference>
<keyword evidence="5 11" id="KW-0808">Transferase</keyword>
<keyword evidence="11" id="KW-0963">Cytoplasm</keyword>
<feature type="binding site" evidence="11">
    <location>
        <position position="151"/>
    </location>
    <ligand>
        <name>pyridoxal 5'-phosphate</name>
        <dbReference type="ChEBI" id="CHEBI:597326"/>
    </ligand>
</feature>
<evidence type="ECO:0000259" key="12">
    <source>
        <dbReference type="Pfam" id="PF00266"/>
    </source>
</evidence>
<comment type="subunit">
    <text evidence="11">Homodimer.</text>
</comment>
<comment type="pathway">
    <text evidence="1 11">Amino-acid biosynthesis; L-serine biosynthesis; L-serine from 3-phospho-D-glycerate: step 2/3.</text>
</comment>
<dbReference type="InterPro" id="IPR015424">
    <property type="entry name" value="PyrdxlP-dep_Trfase"/>
</dbReference>
<evidence type="ECO:0000256" key="5">
    <source>
        <dbReference type="ARBA" id="ARBA00022679"/>
    </source>
</evidence>
<dbReference type="HAMAP" id="MF_00160">
    <property type="entry name" value="SerC_aminotrans_5"/>
    <property type="match status" value="1"/>
</dbReference>
<feature type="binding site" evidence="11">
    <location>
        <begin position="76"/>
        <end position="77"/>
    </location>
    <ligand>
        <name>pyridoxal 5'-phosphate</name>
        <dbReference type="ChEBI" id="CHEBI:597326"/>
    </ligand>
</feature>
<dbReference type="InterPro" id="IPR020578">
    <property type="entry name" value="Aminotrans_V_PyrdxlP_BS"/>
</dbReference>
<feature type="binding site" evidence="11">
    <location>
        <position position="170"/>
    </location>
    <ligand>
        <name>pyridoxal 5'-phosphate</name>
        <dbReference type="ChEBI" id="CHEBI:597326"/>
    </ligand>
</feature>
<evidence type="ECO:0000313" key="13">
    <source>
        <dbReference type="EMBL" id="MDM5146796.1"/>
    </source>
</evidence>
<evidence type="ECO:0000256" key="11">
    <source>
        <dbReference type="HAMAP-Rule" id="MF_00160"/>
    </source>
</evidence>
<dbReference type="EMBL" id="JANQAO010000001">
    <property type="protein sequence ID" value="MDM5146796.1"/>
    <property type="molecule type" value="Genomic_DNA"/>
</dbReference>
<evidence type="ECO:0000313" key="14">
    <source>
        <dbReference type="Proteomes" id="UP001168167"/>
    </source>
</evidence>
<dbReference type="InterPro" id="IPR000192">
    <property type="entry name" value="Aminotrans_V_dom"/>
</dbReference>
<keyword evidence="3 11" id="KW-0032">Aminotransferase</keyword>
<comment type="catalytic activity">
    <reaction evidence="10 11">
        <text>O-phospho-L-serine + 2-oxoglutarate = 3-phosphooxypyruvate + L-glutamate</text>
        <dbReference type="Rhea" id="RHEA:14329"/>
        <dbReference type="ChEBI" id="CHEBI:16810"/>
        <dbReference type="ChEBI" id="CHEBI:18110"/>
        <dbReference type="ChEBI" id="CHEBI:29985"/>
        <dbReference type="ChEBI" id="CHEBI:57524"/>
        <dbReference type="EC" id="2.6.1.52"/>
    </reaction>
</comment>
<comment type="subcellular location">
    <subcellularLocation>
        <location evidence="11">Cytoplasm</location>
    </subcellularLocation>
</comment>
<keyword evidence="8 11" id="KW-0718">Serine biosynthesis</keyword>
<dbReference type="Pfam" id="PF00266">
    <property type="entry name" value="Aminotran_5"/>
    <property type="match status" value="1"/>
</dbReference>
<name>A0ABT7QJ85_9GAMM</name>
<feature type="modified residue" description="N6-(pyridoxal phosphate)lysine" evidence="11">
    <location>
        <position position="194"/>
    </location>
</feature>
<reference evidence="13" key="2">
    <citation type="journal article" date="2023" name="Microbiome">
        <title>Synthase-selected sorting approach identifies a beta-lactone synthase in a nudibranch symbiotic bacterium.</title>
        <authorList>
            <person name="Dzunkova M."/>
            <person name="La Clair J.J."/>
            <person name="Tyml T."/>
            <person name="Doud D."/>
            <person name="Schulz F."/>
            <person name="Piquer-Esteban S."/>
            <person name="Porcel Sanchis D."/>
            <person name="Osborn A."/>
            <person name="Robinson D."/>
            <person name="Louie K.B."/>
            <person name="Bowen B.P."/>
            <person name="Bowers R.M."/>
            <person name="Lee J."/>
            <person name="Arnau V."/>
            <person name="Diaz-Villanueva W."/>
            <person name="Stepanauskas R."/>
            <person name="Gosliner T."/>
            <person name="Date S.V."/>
            <person name="Northen T.R."/>
            <person name="Cheng J.F."/>
            <person name="Burkart M.D."/>
            <person name="Woyke T."/>
        </authorList>
    </citation>
    <scope>NUCLEOTIDE SEQUENCE</scope>
    <source>
        <strain evidence="13">Df01</strain>
    </source>
</reference>
<dbReference type="EC" id="2.6.1.52" evidence="11"/>
<reference evidence="13" key="1">
    <citation type="submission" date="2022-08" db="EMBL/GenBank/DDBJ databases">
        <authorList>
            <person name="Dzunkova M."/>
            <person name="La Clair J."/>
            <person name="Tyml T."/>
            <person name="Doud D."/>
            <person name="Schulz F."/>
            <person name="Piquer S."/>
            <person name="Porcel Sanchis D."/>
            <person name="Osborn A."/>
            <person name="Robinson D."/>
            <person name="Louie K.B."/>
            <person name="Bowen B.P."/>
            <person name="Bowers R."/>
            <person name="Lee J."/>
            <person name="Arnau Llombart V."/>
            <person name="Diaz Villanueva W."/>
            <person name="Gosliner T."/>
            <person name="Northen T."/>
            <person name="Cheng J.-F."/>
            <person name="Burkart M.D."/>
            <person name="Woyke T."/>
        </authorList>
    </citation>
    <scope>NUCLEOTIDE SEQUENCE</scope>
    <source>
        <strain evidence="13">Df01</strain>
    </source>
</reference>
<evidence type="ECO:0000256" key="8">
    <source>
        <dbReference type="ARBA" id="ARBA00023299"/>
    </source>
</evidence>
<evidence type="ECO:0000256" key="4">
    <source>
        <dbReference type="ARBA" id="ARBA00022605"/>
    </source>
</evidence>
<dbReference type="PANTHER" id="PTHR43247:SF1">
    <property type="entry name" value="PHOSPHOSERINE AMINOTRANSFERASE"/>
    <property type="match status" value="1"/>
</dbReference>
<dbReference type="Gene3D" id="3.40.640.10">
    <property type="entry name" value="Type I PLP-dependent aspartate aminotransferase-like (Major domain)"/>
    <property type="match status" value="1"/>
</dbReference>
<dbReference type="InterPro" id="IPR015422">
    <property type="entry name" value="PyrdxlP-dep_Trfase_small"/>
</dbReference>
<accession>A0ABT7QJ85</accession>
<dbReference type="InterPro" id="IPR015421">
    <property type="entry name" value="PyrdxlP-dep_Trfase_major"/>
</dbReference>
<feature type="domain" description="Aminotransferase class V" evidence="12">
    <location>
        <begin position="5"/>
        <end position="342"/>
    </location>
</feature>
<dbReference type="GO" id="GO:0004648">
    <property type="term" value="F:O-phospho-L-serine:2-oxoglutarate aminotransferase activity"/>
    <property type="evidence" value="ECO:0007669"/>
    <property type="project" value="UniProtKB-EC"/>
</dbReference>
<comment type="similarity">
    <text evidence="2 11">Belongs to the class-V pyridoxal-phosphate-dependent aminotransferase family. SerC subfamily.</text>
</comment>
<dbReference type="NCBIfam" id="NF003764">
    <property type="entry name" value="PRK05355.1"/>
    <property type="match status" value="1"/>
</dbReference>
<dbReference type="PANTHER" id="PTHR43247">
    <property type="entry name" value="PHOSPHOSERINE AMINOTRANSFERASE"/>
    <property type="match status" value="1"/>
</dbReference>
<dbReference type="Proteomes" id="UP001168167">
    <property type="component" value="Unassembled WGS sequence"/>
</dbReference>
<evidence type="ECO:0000256" key="3">
    <source>
        <dbReference type="ARBA" id="ARBA00022576"/>
    </source>
</evidence>
<comment type="caution">
    <text evidence="13">The sequence shown here is derived from an EMBL/GenBank/DDBJ whole genome shotgun (WGS) entry which is preliminary data.</text>
</comment>
<evidence type="ECO:0000256" key="1">
    <source>
        <dbReference type="ARBA" id="ARBA00005099"/>
    </source>
</evidence>
<evidence type="ECO:0000256" key="6">
    <source>
        <dbReference type="ARBA" id="ARBA00022898"/>
    </source>
</evidence>
<comment type="cofactor">
    <cofactor evidence="11">
        <name>pyridoxal 5'-phosphate</name>
        <dbReference type="ChEBI" id="CHEBI:597326"/>
    </cofactor>
    <text evidence="11">Binds 1 pyridoxal phosphate per subunit.</text>
</comment>
<gene>
    <name evidence="11 13" type="primary">serC</name>
    <name evidence="13" type="ORF">NQX30_00120</name>
</gene>
<sequence length="357" mass="39320">MTRAYNFSPGPCGLPDSVMQRAQAEFLEFAETQTSVMEISHRGKDFLKVYNNAVRLLREIMDISDDYAVLFLSGGATGQSAAIPLNLTASSDDTTAYIISGHWSQRSAVEGKKYCHTHIAADNTGNGHTILPSEWDVPENAAYLHYADNETVHGVEFSTRPDSFVPLVADMSSNIASRRINVSDYGLIYAGAQKNLGPTGVTVVIVRKELIRARSDVPMIWDYKNQIPAESMLNTPPTFQIYMVSLVLEWVKNEGGIDEMEKRCVEKAKLLYSCIDAGNFYTAPAQIGNRSRTSIPFFLADDVLTGDFVAGAEKEGMIGLKGHALLGGCRACMYNSMSVAGAQQLVEYMREFERKHG</sequence>
<comment type="catalytic activity">
    <reaction evidence="9 11">
        <text>4-(phosphooxy)-L-threonine + 2-oxoglutarate = (R)-3-hydroxy-2-oxo-4-phosphooxybutanoate + L-glutamate</text>
        <dbReference type="Rhea" id="RHEA:16573"/>
        <dbReference type="ChEBI" id="CHEBI:16810"/>
        <dbReference type="ChEBI" id="CHEBI:29985"/>
        <dbReference type="ChEBI" id="CHEBI:58452"/>
        <dbReference type="ChEBI" id="CHEBI:58538"/>
        <dbReference type="EC" id="2.6.1.52"/>
    </reaction>
</comment>